<dbReference type="InterPro" id="IPR012337">
    <property type="entry name" value="RNaseH-like_sf"/>
</dbReference>
<feature type="domain" description="Transposase Tn5 dimerisation" evidence="1">
    <location>
        <begin position="361"/>
        <end position="441"/>
    </location>
</feature>
<dbReference type="Gene3D" id="1.10.246.40">
    <property type="entry name" value="Tn5 transposase, domain 1"/>
    <property type="match status" value="1"/>
</dbReference>
<evidence type="ECO:0000259" key="2">
    <source>
        <dbReference type="Pfam" id="PF14706"/>
    </source>
</evidence>
<dbReference type="NCBIfam" id="NF033590">
    <property type="entry name" value="transpos_IS4_3"/>
    <property type="match status" value="1"/>
</dbReference>
<dbReference type="PANTHER" id="PTHR37319:SF1">
    <property type="entry name" value="TRANSPOSASE TN5 DIMERISATION DOMAIN-CONTAINING PROTEIN"/>
    <property type="match status" value="1"/>
</dbReference>
<dbReference type="KEGG" id="brh:RBRH_00904"/>
<dbReference type="SUPFAM" id="SSF53098">
    <property type="entry name" value="Ribonuclease H-like"/>
    <property type="match status" value="1"/>
</dbReference>
<evidence type="ECO:0000313" key="4">
    <source>
        <dbReference type="Proteomes" id="UP000007437"/>
    </source>
</evidence>
<dbReference type="EMBL" id="FR687359">
    <property type="protein sequence ID" value="CBW74102.1"/>
    <property type="molecule type" value="Genomic_DNA"/>
</dbReference>
<dbReference type="Gene3D" id="1.10.740.10">
    <property type="entry name" value="Transferase Inhibitor Protein From Tn5, Chain"/>
    <property type="match status" value="1"/>
</dbReference>
<dbReference type="InterPro" id="IPR014735">
    <property type="entry name" value="Transposase_Tn5-like_N"/>
</dbReference>
<accession>E5AN21</accession>
<dbReference type="PANTHER" id="PTHR37319">
    <property type="entry name" value="TRANSPOSASE"/>
    <property type="match status" value="1"/>
</dbReference>
<dbReference type="OrthoDB" id="8617434at2"/>
<dbReference type="Pfam" id="PF14706">
    <property type="entry name" value="Tnp_DNA_bind"/>
    <property type="match status" value="1"/>
</dbReference>
<sequence length="458" mass="51983">MSDANDDDWASDEFGAAQLGDARLRRRLIALAQRLSHAPQSSFPQCLDVAELKAGYRFFDNPKVDTDGVLNPHIGQTLGRMRQVPIVLAVQDTTEFNLSHLPATEGLGYGSGHNLRGFMMHSVLAVTPQGLPLGVLGMKTWIRPPEELGKGLSRKQRTIGDKESVKWLEGFEHLSALKEHCPQTHIVGVCDREGDVYDVFVAERPAGVDWLVRASWNRSVDHPEKYLWEAMATAPLVGQTELQIPGSGRTIARTARLRLRCAQVRLRPPRYRRCKGVSDVEVFVIHVLEAAVPEGLEPLEWMLLTSVPTHTHEEALERLAWYARRWTIESWHRVLKSGCRVEARQFGNLDRFVRATALFAVISWRILYATLLARLDGHLSCEVLFQPIEWRALYCRVHSTTKLPNEPPSLAQVVRWVAKLGGYLARKHDRPPGPTVLWRGFLILHEVTKMYRIFRQNE</sequence>
<evidence type="ECO:0000259" key="1">
    <source>
        <dbReference type="Pfam" id="PF02281"/>
    </source>
</evidence>
<name>E5AN21_MYCRK</name>
<dbReference type="AlphaFoldDB" id="E5AN21"/>
<dbReference type="InterPro" id="IPR014737">
    <property type="entry name" value="Transposase_Tn5-like_C"/>
</dbReference>
<proteinExistence type="predicted"/>
<dbReference type="STRING" id="882378.RBRH_00904"/>
<feature type="domain" description="Transposase Tn5-like N-terminal" evidence="2">
    <location>
        <begin position="7"/>
        <end position="64"/>
    </location>
</feature>
<evidence type="ECO:0000313" key="3">
    <source>
        <dbReference type="EMBL" id="CBW74102.1"/>
    </source>
</evidence>
<dbReference type="InterPro" id="IPR038215">
    <property type="entry name" value="TN5-like_N_sf"/>
</dbReference>
<dbReference type="InterPro" id="IPR003201">
    <property type="entry name" value="Transposase_Tn5"/>
</dbReference>
<reference evidence="3 4" key="1">
    <citation type="journal article" date="2011" name="J. Bacteriol.">
        <title>Complete genome sequence of Burkholderia rhizoxinica, an endosymbiont of Rhizopus microsporus.</title>
        <authorList>
            <person name="Lackner G."/>
            <person name="Moebius N."/>
            <person name="Partida-Martinez L."/>
            <person name="Hertweck C."/>
        </authorList>
    </citation>
    <scope>NUCLEOTIDE SEQUENCE [LARGE SCALE GENOMIC DNA]</scope>
    <source>
        <strain evidence="4">DSM 19002 / CIP 109453 / HKI 454</strain>
    </source>
</reference>
<dbReference type="Pfam" id="PF02281">
    <property type="entry name" value="Dimer_Tnp_Tn5"/>
    <property type="match status" value="1"/>
</dbReference>
<organism evidence="3 4">
    <name type="scientific">Mycetohabitans rhizoxinica (strain DSM 19002 / CIP 109453 / HKI 454)</name>
    <name type="common">Paraburkholderia rhizoxinica</name>
    <dbReference type="NCBI Taxonomy" id="882378"/>
    <lineage>
        <taxon>Bacteria</taxon>
        <taxon>Pseudomonadati</taxon>
        <taxon>Pseudomonadota</taxon>
        <taxon>Betaproteobacteria</taxon>
        <taxon>Burkholderiales</taxon>
        <taxon>Burkholderiaceae</taxon>
        <taxon>Mycetohabitans</taxon>
    </lineage>
</organism>
<dbReference type="Gene3D" id="3.90.350.10">
    <property type="entry name" value="Transposase Inhibitor Protein From Tn5, Chain A, domain 1"/>
    <property type="match status" value="1"/>
</dbReference>
<dbReference type="Proteomes" id="UP000007437">
    <property type="component" value="Chromosome"/>
</dbReference>
<dbReference type="HOGENOM" id="CLU_045115_0_1_4"/>
<protein>
    <submittedName>
        <fullName evidence="3">Tnp</fullName>
    </submittedName>
</protein>
<gene>
    <name evidence="3" type="ordered locus">RBRH_00904</name>
</gene>
<dbReference type="RefSeq" id="WP_013434336.1">
    <property type="nucleotide sequence ID" value="NC_014722.1"/>
</dbReference>
<dbReference type="InterPro" id="IPR047768">
    <property type="entry name" value="Tn5p-like"/>
</dbReference>
<dbReference type="InterPro" id="IPR054836">
    <property type="entry name" value="Tn5_transposase"/>
</dbReference>